<feature type="compositionally biased region" description="Polar residues" evidence="9">
    <location>
        <begin position="1"/>
        <end position="10"/>
    </location>
</feature>
<name>A0A0V0QJG1_PSEPJ</name>
<evidence type="ECO:0000256" key="3">
    <source>
        <dbReference type="ARBA" id="ARBA00022840"/>
    </source>
</evidence>
<evidence type="ECO:0000313" key="12">
    <source>
        <dbReference type="Proteomes" id="UP000054937"/>
    </source>
</evidence>
<dbReference type="PROSITE" id="PS00411">
    <property type="entry name" value="KINESIN_MOTOR_1"/>
    <property type="match status" value="1"/>
</dbReference>
<dbReference type="InterPro" id="IPR019821">
    <property type="entry name" value="Kinesin_motor_CS"/>
</dbReference>
<dbReference type="PANTHER" id="PTHR47968:SF75">
    <property type="entry name" value="CENTROMERE-ASSOCIATED PROTEIN E"/>
    <property type="match status" value="1"/>
</dbReference>
<reference evidence="11 12" key="1">
    <citation type="journal article" date="2015" name="Sci. Rep.">
        <title>Genome of the facultative scuticociliatosis pathogen Pseudocohnilembus persalinus provides insight into its virulence through horizontal gene transfer.</title>
        <authorList>
            <person name="Xiong J."/>
            <person name="Wang G."/>
            <person name="Cheng J."/>
            <person name="Tian M."/>
            <person name="Pan X."/>
            <person name="Warren A."/>
            <person name="Jiang C."/>
            <person name="Yuan D."/>
            <person name="Miao W."/>
        </authorList>
    </citation>
    <scope>NUCLEOTIDE SEQUENCE [LARGE SCALE GENOMIC DNA]</scope>
    <source>
        <strain evidence="11">36N120E</strain>
    </source>
</reference>
<dbReference type="InterPro" id="IPR001752">
    <property type="entry name" value="Kinesin_motor_dom"/>
</dbReference>
<evidence type="ECO:0000256" key="4">
    <source>
        <dbReference type="ARBA" id="ARBA00023054"/>
    </source>
</evidence>
<dbReference type="InterPro" id="IPR058923">
    <property type="entry name" value="RCC1-like_dom"/>
</dbReference>
<dbReference type="InParanoid" id="A0A0V0QJG1"/>
<dbReference type="Proteomes" id="UP000054937">
    <property type="component" value="Unassembled WGS sequence"/>
</dbReference>
<dbReference type="Pfam" id="PF00415">
    <property type="entry name" value="RCC1"/>
    <property type="match status" value="1"/>
</dbReference>
<dbReference type="Pfam" id="PF00225">
    <property type="entry name" value="Kinesin"/>
    <property type="match status" value="1"/>
</dbReference>
<feature type="region of interest" description="Disordered" evidence="9">
    <location>
        <begin position="707"/>
        <end position="739"/>
    </location>
</feature>
<dbReference type="PROSITE" id="PS50067">
    <property type="entry name" value="KINESIN_MOTOR_2"/>
    <property type="match status" value="1"/>
</dbReference>
<evidence type="ECO:0000256" key="1">
    <source>
        <dbReference type="ARBA" id="ARBA00022737"/>
    </source>
</evidence>
<evidence type="ECO:0000256" key="6">
    <source>
        <dbReference type="PROSITE-ProRule" id="PRU00235"/>
    </source>
</evidence>
<feature type="repeat" description="RCC1" evidence="6">
    <location>
        <begin position="1001"/>
        <end position="1047"/>
    </location>
</feature>
<feature type="region of interest" description="Disordered" evidence="9">
    <location>
        <begin position="882"/>
        <end position="903"/>
    </location>
</feature>
<evidence type="ECO:0000313" key="11">
    <source>
        <dbReference type="EMBL" id="KRX02340.1"/>
    </source>
</evidence>
<feature type="region of interest" description="Disordered" evidence="9">
    <location>
        <begin position="1"/>
        <end position="24"/>
    </location>
</feature>
<keyword evidence="4 8" id="KW-0175">Coiled coil</keyword>
<organism evidence="11 12">
    <name type="scientific">Pseudocohnilembus persalinus</name>
    <name type="common">Ciliate</name>
    <dbReference type="NCBI Taxonomy" id="266149"/>
    <lineage>
        <taxon>Eukaryota</taxon>
        <taxon>Sar</taxon>
        <taxon>Alveolata</taxon>
        <taxon>Ciliophora</taxon>
        <taxon>Intramacronucleata</taxon>
        <taxon>Oligohymenophorea</taxon>
        <taxon>Scuticociliatia</taxon>
        <taxon>Philasterida</taxon>
        <taxon>Pseudocohnilembidae</taxon>
        <taxon>Pseudocohnilembus</taxon>
    </lineage>
</organism>
<feature type="coiled-coil region" evidence="8">
    <location>
        <begin position="430"/>
        <end position="468"/>
    </location>
</feature>
<dbReference type="GO" id="GO:0007018">
    <property type="term" value="P:microtubule-based movement"/>
    <property type="evidence" value="ECO:0007669"/>
    <property type="project" value="InterPro"/>
</dbReference>
<feature type="binding site" evidence="7">
    <location>
        <begin position="161"/>
        <end position="168"/>
    </location>
    <ligand>
        <name>ATP</name>
        <dbReference type="ChEBI" id="CHEBI:30616"/>
    </ligand>
</feature>
<evidence type="ECO:0000256" key="8">
    <source>
        <dbReference type="SAM" id="Coils"/>
    </source>
</evidence>
<feature type="compositionally biased region" description="Basic and acidic residues" evidence="9">
    <location>
        <begin position="729"/>
        <end position="739"/>
    </location>
</feature>
<feature type="compositionally biased region" description="Polar residues" evidence="9">
    <location>
        <begin position="713"/>
        <end position="727"/>
    </location>
</feature>
<dbReference type="PANTHER" id="PTHR47968">
    <property type="entry name" value="CENTROMERE PROTEIN E"/>
    <property type="match status" value="1"/>
</dbReference>
<accession>A0A0V0QJG1</accession>
<feature type="repeat" description="RCC1" evidence="6">
    <location>
        <begin position="1280"/>
        <end position="1333"/>
    </location>
</feature>
<gene>
    <name evidence="11" type="ORF">PPERSA_09957</name>
</gene>
<dbReference type="InterPro" id="IPR027417">
    <property type="entry name" value="P-loop_NTPase"/>
</dbReference>
<dbReference type="EMBL" id="LDAU01000155">
    <property type="protein sequence ID" value="KRX02340.1"/>
    <property type="molecule type" value="Genomic_DNA"/>
</dbReference>
<dbReference type="Gene3D" id="3.40.850.10">
    <property type="entry name" value="Kinesin motor domain"/>
    <property type="match status" value="1"/>
</dbReference>
<comment type="caution">
    <text evidence="11">The sequence shown here is derived from an EMBL/GenBank/DDBJ whole genome shotgun (WGS) entry which is preliminary data.</text>
</comment>
<feature type="coiled-coil region" evidence="8">
    <location>
        <begin position="792"/>
        <end position="819"/>
    </location>
</feature>
<dbReference type="Gene3D" id="2.130.10.30">
    <property type="entry name" value="Regulator of chromosome condensation 1/beta-lactamase-inhibitor protein II"/>
    <property type="match status" value="2"/>
</dbReference>
<evidence type="ECO:0000259" key="10">
    <source>
        <dbReference type="PROSITE" id="PS50067"/>
    </source>
</evidence>
<dbReference type="SUPFAM" id="SSF52540">
    <property type="entry name" value="P-loop containing nucleoside triphosphate hydrolases"/>
    <property type="match status" value="1"/>
</dbReference>
<dbReference type="SMART" id="SM00129">
    <property type="entry name" value="KISc"/>
    <property type="match status" value="1"/>
</dbReference>
<dbReference type="Pfam" id="PF25390">
    <property type="entry name" value="WD40_RLD"/>
    <property type="match status" value="1"/>
</dbReference>
<dbReference type="PRINTS" id="PR00380">
    <property type="entry name" value="KINESINHEAVY"/>
</dbReference>
<feature type="repeat" description="RCC1" evidence="6">
    <location>
        <begin position="1048"/>
        <end position="1111"/>
    </location>
</feature>
<dbReference type="GO" id="GO:0008017">
    <property type="term" value="F:microtubule binding"/>
    <property type="evidence" value="ECO:0007669"/>
    <property type="project" value="InterPro"/>
</dbReference>
<dbReference type="InterPro" id="IPR009091">
    <property type="entry name" value="RCC1/BLIP-II"/>
</dbReference>
<feature type="domain" description="Kinesin motor" evidence="10">
    <location>
        <begin position="28"/>
        <end position="417"/>
    </location>
</feature>
<evidence type="ECO:0000256" key="5">
    <source>
        <dbReference type="ARBA" id="ARBA00023175"/>
    </source>
</evidence>
<dbReference type="PROSITE" id="PS50012">
    <property type="entry name" value="RCC1_3"/>
    <property type="match status" value="4"/>
</dbReference>
<keyword evidence="3 7" id="KW-0067">ATP-binding</keyword>
<dbReference type="InterPro" id="IPR027640">
    <property type="entry name" value="Kinesin-like_fam"/>
</dbReference>
<evidence type="ECO:0000256" key="7">
    <source>
        <dbReference type="PROSITE-ProRule" id="PRU00283"/>
    </source>
</evidence>
<comment type="similarity">
    <text evidence="7">Belongs to the TRAFAC class myosin-kinesin ATPase superfamily. Kinesin family.</text>
</comment>
<evidence type="ECO:0000256" key="2">
    <source>
        <dbReference type="ARBA" id="ARBA00022741"/>
    </source>
</evidence>
<proteinExistence type="inferred from homology"/>
<sequence length="1336" mass="155605">MKKTLLNQKQSSRKNQDNPQNAENTVQNIQVSVRMRPLLKEFEDQEIWDIDNKNQIIYSQLENINQVDLMSQKNPAKLQETYQLLKRRYGEQQKYRFMFGKLIFVNSIVLKYIKISLINLFKILDKIYNEKNSTYDVYQSSCKNILQKFFEGYNTSLFLYGQTTSGKTYTMIGEEKNPGLIPYVLSDNTNYISTIKVSYLEIYNEQIYDLLIISDKQQSLKIQDGNQHHNTKVKGLQQFQVDNFNQAVDYLRLGEENRSYKEKSMHDHSSRSHTIFQLELIQQKKIGQSRPNNFTEETLQTEEADETIVSVLNLIDLAGSERLNEDDSTIHKAHEETGFINKSLFVLSEVIFKLSNKISNTNANIHIPYRNSKLTRLLQNSLGGNTYTSMICCITPSASSFNQTLSTLRFAQRAQKVQTQAIKNIQLSTQRQEQQLIQQLRQELQELEMQSEQTIQNLKEQNDSLSEQLVYQKSVNQTQRQSECQQCNSINHNLSLSDRQNLSLQQNSIQINELNQKQLINSDNVVQTIHEKKINMENNYEDFFKLTIKQTQDEIKKIYYDDQKKQNSLYNLNQQQFEQKLKDFGEFSQIFQQEASQKLGLLIQEMFSTLDQGIKTIFQQLFNNQDDLNSSGFLNLQEQKYQTDQEQIFTKLSNQISERENGLQTFQQFLNQQQEQQNKSQDQNEETDDFNFEDDQISILNKKYSPLSHKNNKTVNQKLKKQQQQFDYSPKRHEEKENQNGDSIDYEMQEIFQLINAQKIFQDIDSRQIVKIKSSQQFNYRLNISQYLQNMKQVYKEQVQVLQNKYNDIQLKLQNYFQKISQNKIAQQNYQKELSNFQQVILNFEQLYNKKLKELEQEYIVELQQIQQDQQEQEQQQLKNQSIQSQQQQNEQQQQQQNGQLSEQQHMKEVITIDLYEKSEIFKNKPVMQSQIQNENAQIFQQKNGNNQSQYFVWGQGQNGKLGLQIGQNQNQNLPVQAQNWPNFKQVKAGYSNSFGVTHDGQIYTWGQDFGRTSAKIVNEIPKIISVPQKIKQITCGWQHSLALSEQNQVFAWGANYDGQLGIGKQNQEQQDLILNPVQIPLFNQLQFLENQNQAWKIAAGHSHSAVITQQGHLYTFGCNQDGRLFQSDLSNKFKQIQIQQNKNILKQTLTRPTLTCIENLRQIQKNKKLSEKAYKIIDVSLGIFHSIAISENGSIYTAGKDTCGQLGNVHFGEGANIAVQSTCGENFTLILDCKNQLHYSGVIGQNSSSQLKRIYDLDDKSIVNIQSGRKSAFAIGKNGDLYGWGDNLYDQLGILGEKFINRPHKIQISYNQQIKVQQVSCGEHHCISICQKNLK</sequence>
<keyword evidence="12" id="KW-1185">Reference proteome</keyword>
<dbReference type="GO" id="GO:0003777">
    <property type="term" value="F:microtubule motor activity"/>
    <property type="evidence" value="ECO:0007669"/>
    <property type="project" value="InterPro"/>
</dbReference>
<dbReference type="OrthoDB" id="293800at2759"/>
<dbReference type="PROSITE" id="PS00626">
    <property type="entry name" value="RCC1_2"/>
    <property type="match status" value="2"/>
</dbReference>
<dbReference type="OMA" id="SSCKQVW"/>
<feature type="repeat" description="RCC1" evidence="6">
    <location>
        <begin position="949"/>
        <end position="1000"/>
    </location>
</feature>
<dbReference type="InterPro" id="IPR036961">
    <property type="entry name" value="Kinesin_motor_dom_sf"/>
</dbReference>
<dbReference type="SUPFAM" id="SSF50985">
    <property type="entry name" value="RCC1/BLIP-II"/>
    <property type="match status" value="1"/>
</dbReference>
<protein>
    <submittedName>
        <fullName evidence="11">Regulator of chromosome condensation 1/beta-lactamase-inhibitor protein II</fullName>
    </submittedName>
</protein>
<dbReference type="InterPro" id="IPR000408">
    <property type="entry name" value="Reg_chr_condens"/>
</dbReference>
<keyword evidence="5 7" id="KW-0505">Motor protein</keyword>
<keyword evidence="1" id="KW-0677">Repeat</keyword>
<keyword evidence="2 7" id="KW-0547">Nucleotide-binding</keyword>
<dbReference type="GO" id="GO:0005524">
    <property type="term" value="F:ATP binding"/>
    <property type="evidence" value="ECO:0007669"/>
    <property type="project" value="UniProtKB-UniRule"/>
</dbReference>
<evidence type="ECO:0000256" key="9">
    <source>
        <dbReference type="SAM" id="MobiDB-lite"/>
    </source>
</evidence>